<feature type="compositionally biased region" description="Low complexity" evidence="8">
    <location>
        <begin position="1"/>
        <end position="25"/>
    </location>
</feature>
<dbReference type="GO" id="GO:0005200">
    <property type="term" value="F:structural constituent of cytoskeleton"/>
    <property type="evidence" value="ECO:0007669"/>
    <property type="project" value="InterPro"/>
</dbReference>
<dbReference type="RefSeq" id="XP_002673329.1">
    <property type="nucleotide sequence ID" value="XM_002673283.1"/>
</dbReference>
<dbReference type="PRINTS" id="PR01799">
    <property type="entry name" value="SFASSEMBLIN"/>
</dbReference>
<comment type="similarity">
    <text evidence="2">Belongs to the SF-assemblin family.</text>
</comment>
<feature type="compositionally biased region" description="Polar residues" evidence="8">
    <location>
        <begin position="36"/>
        <end position="45"/>
    </location>
</feature>
<comment type="subcellular location">
    <subcellularLocation>
        <location evidence="1">Cytoplasm</location>
        <location evidence="1">Cytoskeleton</location>
    </subcellularLocation>
</comment>
<sequence>MISNNKLPSSILLSSSSNSNNNNISTTPRGEMLTINDLQSPSPNRSGRVASSGLLLATSTPPPLNISKKLNNSTMGLANSNNNSNNNSSNNSARVSPLVERLNAVKNTAQSFNGGLMEDLNSRKEVEQTKVYELRDTVSRLEKDLTMEMRKRADGDKVLQTMCDNKINTIQDLIEKKMSEKFSQMQQTVDTLTKRVLSLEKCLAEEKDYSSKFSTSMKSGVLGQLEELRNLVEDERLNRLDRESQMMRKFNDEYYKLSQKLDTEKKSREIFMNSTREEIERIEQAKAKIDQDFRAQLFEEIDSIRDEIKVEKEQREIVDEQIVSSLDTIIKEVHDSLRLVTK</sequence>
<organism evidence="10">
    <name type="scientific">Naegleria gruberi</name>
    <name type="common">Amoeba</name>
    <dbReference type="NCBI Taxonomy" id="5762"/>
    <lineage>
        <taxon>Eukaryota</taxon>
        <taxon>Discoba</taxon>
        <taxon>Heterolobosea</taxon>
        <taxon>Tetramitia</taxon>
        <taxon>Eutetramitia</taxon>
        <taxon>Vahlkampfiidae</taxon>
        <taxon>Naegleria</taxon>
    </lineage>
</organism>
<keyword evidence="3" id="KW-0963">Cytoplasm</keyword>
<dbReference type="Pfam" id="PF06705">
    <property type="entry name" value="SF-assemblin"/>
    <property type="match status" value="1"/>
</dbReference>
<feature type="coiled-coil region" evidence="7">
    <location>
        <begin position="272"/>
        <end position="321"/>
    </location>
</feature>
<protein>
    <submittedName>
        <fullName evidence="9">SF-assemblin</fullName>
    </submittedName>
</protein>
<keyword evidence="10" id="KW-1185">Reference proteome</keyword>
<evidence type="ECO:0000256" key="6">
    <source>
        <dbReference type="ARBA" id="ARBA00023212"/>
    </source>
</evidence>
<proteinExistence type="inferred from homology"/>
<dbReference type="eggNOG" id="ENOG502SAJZ">
    <property type="taxonomic scope" value="Eukaryota"/>
</dbReference>
<dbReference type="AlphaFoldDB" id="D2VRC8"/>
<dbReference type="GeneID" id="8854633"/>
<evidence type="ECO:0000256" key="3">
    <source>
        <dbReference type="ARBA" id="ARBA00022490"/>
    </source>
</evidence>
<dbReference type="Proteomes" id="UP000006671">
    <property type="component" value="Unassembled WGS sequence"/>
</dbReference>
<dbReference type="EMBL" id="GG738891">
    <property type="protein sequence ID" value="EFC40585.1"/>
    <property type="molecule type" value="Genomic_DNA"/>
</dbReference>
<evidence type="ECO:0000313" key="9">
    <source>
        <dbReference type="EMBL" id="EFC40585.1"/>
    </source>
</evidence>
<dbReference type="KEGG" id="ngr:NAEGRDRAFT_71540"/>
<dbReference type="InParanoid" id="D2VRC8"/>
<dbReference type="InterPro" id="IPR008374">
    <property type="entry name" value="SF_assemblin/giardin_b"/>
</dbReference>
<evidence type="ECO:0000256" key="7">
    <source>
        <dbReference type="SAM" id="Coils"/>
    </source>
</evidence>
<accession>D2VRC8</accession>
<evidence type="ECO:0000313" key="10">
    <source>
        <dbReference type="Proteomes" id="UP000006671"/>
    </source>
</evidence>
<dbReference type="PANTHER" id="PTHR40412">
    <property type="entry name" value="SF-ASSEMBLIN"/>
    <property type="match status" value="1"/>
</dbReference>
<dbReference type="GO" id="GO:0005874">
    <property type="term" value="C:microtubule"/>
    <property type="evidence" value="ECO:0007669"/>
    <property type="project" value="UniProtKB-KW"/>
</dbReference>
<evidence type="ECO:0000256" key="5">
    <source>
        <dbReference type="ARBA" id="ARBA00023054"/>
    </source>
</evidence>
<keyword evidence="5 7" id="KW-0175">Coiled coil</keyword>
<feature type="compositionally biased region" description="Polar residues" evidence="8">
    <location>
        <begin position="68"/>
        <end position="78"/>
    </location>
</feature>
<evidence type="ECO:0000256" key="1">
    <source>
        <dbReference type="ARBA" id="ARBA00004245"/>
    </source>
</evidence>
<reference evidence="9 10" key="1">
    <citation type="journal article" date="2010" name="Cell">
        <title>The genome of Naegleria gruberi illuminates early eukaryotic versatility.</title>
        <authorList>
            <person name="Fritz-Laylin L.K."/>
            <person name="Prochnik S.E."/>
            <person name="Ginger M.L."/>
            <person name="Dacks J.B."/>
            <person name="Carpenter M.L."/>
            <person name="Field M.C."/>
            <person name="Kuo A."/>
            <person name="Paredez A."/>
            <person name="Chapman J."/>
            <person name="Pham J."/>
            <person name="Shu S."/>
            <person name="Neupane R."/>
            <person name="Cipriano M."/>
            <person name="Mancuso J."/>
            <person name="Tu H."/>
            <person name="Salamov A."/>
            <person name="Lindquist E."/>
            <person name="Shapiro H."/>
            <person name="Lucas S."/>
            <person name="Grigoriev I.V."/>
            <person name="Cande W.Z."/>
            <person name="Fulton C."/>
            <person name="Rokhsar D.S."/>
            <person name="Dawson S.C."/>
        </authorList>
    </citation>
    <scope>NUCLEOTIDE SEQUENCE [LARGE SCALE GENOMIC DNA]</scope>
    <source>
        <strain evidence="9 10">NEG-M</strain>
    </source>
</reference>
<dbReference type="PANTHER" id="PTHR40412:SF1">
    <property type="entry name" value="SF-ASSEMBLIN"/>
    <property type="match status" value="1"/>
</dbReference>
<feature type="compositionally biased region" description="Low complexity" evidence="8">
    <location>
        <begin position="79"/>
        <end position="92"/>
    </location>
</feature>
<gene>
    <name evidence="9" type="ORF">NAEGRDRAFT_71540</name>
</gene>
<evidence type="ECO:0000256" key="8">
    <source>
        <dbReference type="SAM" id="MobiDB-lite"/>
    </source>
</evidence>
<feature type="region of interest" description="Disordered" evidence="8">
    <location>
        <begin position="1"/>
        <end position="95"/>
    </location>
</feature>
<keyword evidence="6" id="KW-0206">Cytoskeleton</keyword>
<name>D2VRC8_NAEGR</name>
<dbReference type="OMA" id="QNYCDEQ"/>
<dbReference type="OrthoDB" id="436841at2759"/>
<dbReference type="VEuPathDB" id="AmoebaDB:NAEGRDRAFT_71540"/>
<evidence type="ECO:0000256" key="2">
    <source>
        <dbReference type="ARBA" id="ARBA00005678"/>
    </source>
</evidence>
<keyword evidence="4" id="KW-0493">Microtubule</keyword>
<evidence type="ECO:0000256" key="4">
    <source>
        <dbReference type="ARBA" id="ARBA00022701"/>
    </source>
</evidence>